<accession>A0A9D1MUS8</accession>
<evidence type="ECO:0000313" key="3">
    <source>
        <dbReference type="EMBL" id="HIU69163.1"/>
    </source>
</evidence>
<dbReference type="AlphaFoldDB" id="A0A9D1MUS8"/>
<gene>
    <name evidence="3" type="ORF">IAD23_04320</name>
</gene>
<keyword evidence="2" id="KW-0812">Transmembrane</keyword>
<comment type="caution">
    <text evidence="3">The sequence shown here is derived from an EMBL/GenBank/DDBJ whole genome shotgun (WGS) entry which is preliminary data.</text>
</comment>
<evidence type="ECO:0000313" key="4">
    <source>
        <dbReference type="Proteomes" id="UP000824125"/>
    </source>
</evidence>
<proteinExistence type="predicted"/>
<evidence type="ECO:0000256" key="2">
    <source>
        <dbReference type="SAM" id="Phobius"/>
    </source>
</evidence>
<feature type="transmembrane region" description="Helical" evidence="2">
    <location>
        <begin position="44"/>
        <end position="66"/>
    </location>
</feature>
<reference evidence="3" key="2">
    <citation type="journal article" date="2021" name="PeerJ">
        <title>Extensive microbial diversity within the chicken gut microbiome revealed by metagenomics and culture.</title>
        <authorList>
            <person name="Gilroy R."/>
            <person name="Ravi A."/>
            <person name="Getino M."/>
            <person name="Pursley I."/>
            <person name="Horton D.L."/>
            <person name="Alikhan N.F."/>
            <person name="Baker D."/>
            <person name="Gharbi K."/>
            <person name="Hall N."/>
            <person name="Watson M."/>
            <person name="Adriaenssens E.M."/>
            <person name="Foster-Nyarko E."/>
            <person name="Jarju S."/>
            <person name="Secka A."/>
            <person name="Antonio M."/>
            <person name="Oren A."/>
            <person name="Chaudhuri R.R."/>
            <person name="La Ragione R."/>
            <person name="Hildebrand F."/>
            <person name="Pallen M.J."/>
        </authorList>
    </citation>
    <scope>NUCLEOTIDE SEQUENCE</scope>
    <source>
        <strain evidence="3">CHK176-6737</strain>
    </source>
</reference>
<sequence length="196" mass="21815">MKPSKERPEKFIRILSAPTLAIILLADLAVLFFAGFAIDRLIHAPSILVIIIAVVEVFAIVVSVLVTKQIFSEGLALYSDRFEFSGIDDGGSIVYDEVADITCEKDTKASLVKNFSDRHTFLTFETKTHDLRTVDIGLVSMRTAESITRELCKRCGVEYKKVNTAPKKNNSAIIDLEPPQESKTEENSDSDNSRLF</sequence>
<feature type="region of interest" description="Disordered" evidence="1">
    <location>
        <begin position="170"/>
        <end position="196"/>
    </location>
</feature>
<name>A0A9D1MUS8_9FIRM</name>
<evidence type="ECO:0000256" key="1">
    <source>
        <dbReference type="SAM" id="MobiDB-lite"/>
    </source>
</evidence>
<keyword evidence="2" id="KW-0472">Membrane</keyword>
<organism evidence="3 4">
    <name type="scientific">Candidatus Scybalenecus merdavium</name>
    <dbReference type="NCBI Taxonomy" id="2840939"/>
    <lineage>
        <taxon>Bacteria</taxon>
        <taxon>Bacillati</taxon>
        <taxon>Bacillota</taxon>
        <taxon>Clostridia</taxon>
        <taxon>Eubacteriales</taxon>
        <taxon>Oscillospiraceae</taxon>
        <taxon>Oscillospiraceae incertae sedis</taxon>
        <taxon>Candidatus Scybalenecus</taxon>
    </lineage>
</organism>
<dbReference type="EMBL" id="DVNM01000023">
    <property type="protein sequence ID" value="HIU69163.1"/>
    <property type="molecule type" value="Genomic_DNA"/>
</dbReference>
<protein>
    <submittedName>
        <fullName evidence="3">Uncharacterized protein</fullName>
    </submittedName>
</protein>
<feature type="transmembrane region" description="Helical" evidence="2">
    <location>
        <begin position="12"/>
        <end position="38"/>
    </location>
</feature>
<keyword evidence="2" id="KW-1133">Transmembrane helix</keyword>
<dbReference type="Proteomes" id="UP000824125">
    <property type="component" value="Unassembled WGS sequence"/>
</dbReference>
<reference evidence="3" key="1">
    <citation type="submission" date="2020-10" db="EMBL/GenBank/DDBJ databases">
        <authorList>
            <person name="Gilroy R."/>
        </authorList>
    </citation>
    <scope>NUCLEOTIDE SEQUENCE</scope>
    <source>
        <strain evidence="3">CHK176-6737</strain>
    </source>
</reference>